<dbReference type="Gene3D" id="1.10.472.80">
    <property type="entry name" value="Ypt/Rab-GAP domain of gyp1p, domain 3"/>
    <property type="match status" value="1"/>
</dbReference>
<evidence type="ECO:0000313" key="4">
    <source>
        <dbReference type="Proteomes" id="UP000078560"/>
    </source>
</evidence>
<feature type="region of interest" description="Disordered" evidence="1">
    <location>
        <begin position="662"/>
        <end position="701"/>
    </location>
</feature>
<reference evidence="4" key="1">
    <citation type="submission" date="2016-05" db="EMBL/GenBank/DDBJ databases">
        <authorList>
            <person name="Naeem Raeece"/>
        </authorList>
    </citation>
    <scope>NUCLEOTIDE SEQUENCE [LARGE SCALE GENOMIC DNA]</scope>
</reference>
<dbReference type="GO" id="GO:0031267">
    <property type="term" value="F:small GTPase binding"/>
    <property type="evidence" value="ECO:0007669"/>
    <property type="project" value="TreeGrafter"/>
</dbReference>
<gene>
    <name evidence="3" type="ORF">POVCU2_0040420</name>
</gene>
<feature type="domain" description="Rab-GAP TBC" evidence="2">
    <location>
        <begin position="268"/>
        <end position="455"/>
    </location>
</feature>
<organism evidence="3 4">
    <name type="scientific">Plasmodium ovale curtisi</name>
    <dbReference type="NCBI Taxonomy" id="864141"/>
    <lineage>
        <taxon>Eukaryota</taxon>
        <taxon>Sar</taxon>
        <taxon>Alveolata</taxon>
        <taxon>Apicomplexa</taxon>
        <taxon>Aconoidasida</taxon>
        <taxon>Haemosporida</taxon>
        <taxon>Plasmodiidae</taxon>
        <taxon>Plasmodium</taxon>
        <taxon>Plasmodium (Plasmodium)</taxon>
    </lineage>
</organism>
<protein>
    <submittedName>
        <fullName evidence="3">GTPase-activating protein, putative</fullName>
    </submittedName>
</protein>
<dbReference type="GO" id="GO:0005096">
    <property type="term" value="F:GTPase activator activity"/>
    <property type="evidence" value="ECO:0007669"/>
    <property type="project" value="TreeGrafter"/>
</dbReference>
<dbReference type="InterPro" id="IPR050302">
    <property type="entry name" value="Rab_GAP_TBC_domain"/>
</dbReference>
<dbReference type="Pfam" id="PF00566">
    <property type="entry name" value="RabGAP-TBC"/>
    <property type="match status" value="1"/>
</dbReference>
<sequence>MELQRGTLNVVNIKWNSQQVKVLLLERLQKKGQIRRNVGAIPQFVSLDMPPPCPRCASHKFEKEMNNYEKVKKFATHKEKGHLAGKTVAEPGEGKARNVRNLCDTGGIRIHDNSNDNHHDENCIGWSGEVCNLNLESEKESGEKHEYEEGRGEWGMHDKHVGDAKRKGNLLRGKTELNRKRTQHSIRSNNGNGSKEGERAYLTYCDDGYLRGLLKNAVVSPGVHIFLGTKVISFLNERERDICSLACKLLFFEVHSLTNLKDLYRSKFISNEKRRFIWKSILLAENTYMSEEMYETLGKKNSCYENIIEKDIPRTFPNNVLFLNKEENMQNKLSDVLKICSLYFKRIGYCQGMNYVAAIFLLVFKNKVDTIRCFIALLKNYNLKGMFLCTFPQLKKIMHQLNILIKAYIPKLYHYFRKKKIKIDFFCINWFMTLFSQDLSFENTVKLWDIFFLFGIKILIKLSLAFLYHHQKKILNMSYDEALTFLKTIPKLSFTNYLFDEKNFFPYLRKFKVTNRILRQIILLKKNNEKVEILVKKNDDRVRCSLLLRRKSGDSPSVVKDLSLLEKFMDMLRGETTQTVRMKSGDRIVRTVRSERSEQSERRVRSARNGDGRSVRGSLYNTLPANGSVYPNDLLFDNPCLGLHFSSSLLCGTYEKGWHKKGRQQLHMRAEKGEQNAAAKGSPESATPRKESSKNRTDPFAELNSYADFNLTKPFEL</sequence>
<accession>A0A1A8W4T8</accession>
<dbReference type="PANTHER" id="PTHR47219">
    <property type="entry name" value="RAB GTPASE-ACTIVATING PROTEIN 1-LIKE"/>
    <property type="match status" value="1"/>
</dbReference>
<dbReference type="Gene3D" id="1.10.8.270">
    <property type="entry name" value="putative rabgap domain of human tbc1 domain family member 14 like domains"/>
    <property type="match status" value="1"/>
</dbReference>
<dbReference type="SMART" id="SM00164">
    <property type="entry name" value="TBC"/>
    <property type="match status" value="1"/>
</dbReference>
<dbReference type="InterPro" id="IPR035969">
    <property type="entry name" value="Rab-GAP_TBC_sf"/>
</dbReference>
<dbReference type="AlphaFoldDB" id="A0A1A8W4T8"/>
<proteinExistence type="predicted"/>
<dbReference type="SUPFAM" id="SSF47923">
    <property type="entry name" value="Ypt/Rab-GAP domain of gyp1p"/>
    <property type="match status" value="2"/>
</dbReference>
<dbReference type="PANTHER" id="PTHR47219:SF9">
    <property type="entry name" value="GTPASE ACTIVATING PROTEIN AND CENTROSOME-ASSOCIATED, ISOFORM B"/>
    <property type="match status" value="1"/>
</dbReference>
<evidence type="ECO:0000259" key="2">
    <source>
        <dbReference type="PROSITE" id="PS50086"/>
    </source>
</evidence>
<evidence type="ECO:0000313" key="3">
    <source>
        <dbReference type="EMBL" id="SBS87016.1"/>
    </source>
</evidence>
<feature type="compositionally biased region" description="Basic and acidic residues" evidence="1">
    <location>
        <begin position="592"/>
        <end position="614"/>
    </location>
</feature>
<feature type="region of interest" description="Disordered" evidence="1">
    <location>
        <begin position="592"/>
        <end position="618"/>
    </location>
</feature>
<feature type="compositionally biased region" description="Basic and acidic residues" evidence="1">
    <location>
        <begin position="687"/>
        <end position="699"/>
    </location>
</feature>
<dbReference type="EMBL" id="FLQU01000534">
    <property type="protein sequence ID" value="SBS87016.1"/>
    <property type="molecule type" value="Genomic_DNA"/>
</dbReference>
<dbReference type="PROSITE" id="PS50086">
    <property type="entry name" value="TBC_RABGAP"/>
    <property type="match status" value="1"/>
</dbReference>
<dbReference type="InterPro" id="IPR000195">
    <property type="entry name" value="Rab-GAP-TBC_dom"/>
</dbReference>
<evidence type="ECO:0000256" key="1">
    <source>
        <dbReference type="SAM" id="MobiDB-lite"/>
    </source>
</evidence>
<dbReference type="Proteomes" id="UP000078560">
    <property type="component" value="Unassembled WGS sequence"/>
</dbReference>
<name>A0A1A8W4T8_PLAOA</name>